<proteinExistence type="predicted"/>
<protein>
    <recommendedName>
        <fullName evidence="3">CobQ/CobB/MinD/ParA nucleotide binding domain-containing protein</fullName>
    </recommendedName>
</protein>
<organism evidence="1 2">
    <name type="scientific">Pedobacter jamesrossensis</name>
    <dbReference type="NCBI Taxonomy" id="1908238"/>
    <lineage>
        <taxon>Bacteria</taxon>
        <taxon>Pseudomonadati</taxon>
        <taxon>Bacteroidota</taxon>
        <taxon>Sphingobacteriia</taxon>
        <taxon>Sphingobacteriales</taxon>
        <taxon>Sphingobacteriaceae</taxon>
        <taxon>Pedobacter</taxon>
    </lineage>
</organism>
<dbReference type="InterPro" id="IPR027417">
    <property type="entry name" value="P-loop_NTPase"/>
</dbReference>
<dbReference type="Proteomes" id="UP001595792">
    <property type="component" value="Unassembled WGS sequence"/>
</dbReference>
<comment type="caution">
    <text evidence="1">The sequence shown here is derived from an EMBL/GenBank/DDBJ whole genome shotgun (WGS) entry which is preliminary data.</text>
</comment>
<dbReference type="SUPFAM" id="SSF52540">
    <property type="entry name" value="P-loop containing nucleoside triphosphate hydrolases"/>
    <property type="match status" value="1"/>
</dbReference>
<dbReference type="EMBL" id="JBHSBY010000139">
    <property type="protein sequence ID" value="MFC4198486.1"/>
    <property type="molecule type" value="Genomic_DNA"/>
</dbReference>
<accession>A0ABV8NQ68</accession>
<evidence type="ECO:0000313" key="1">
    <source>
        <dbReference type="EMBL" id="MFC4198486.1"/>
    </source>
</evidence>
<gene>
    <name evidence="1" type="ORF">ACFOUY_17400</name>
</gene>
<keyword evidence="2" id="KW-1185">Reference proteome</keyword>
<evidence type="ECO:0008006" key="3">
    <source>
        <dbReference type="Google" id="ProtNLM"/>
    </source>
</evidence>
<dbReference type="Gene3D" id="3.40.50.300">
    <property type="entry name" value="P-loop containing nucleotide triphosphate hydrolases"/>
    <property type="match status" value="1"/>
</dbReference>
<name>A0ABV8NQ68_9SPHI</name>
<evidence type="ECO:0000313" key="2">
    <source>
        <dbReference type="Proteomes" id="UP001595792"/>
    </source>
</evidence>
<reference evidence="2" key="1">
    <citation type="journal article" date="2019" name="Int. J. Syst. Evol. Microbiol.">
        <title>The Global Catalogue of Microorganisms (GCM) 10K type strain sequencing project: providing services to taxonomists for standard genome sequencing and annotation.</title>
        <authorList>
            <consortium name="The Broad Institute Genomics Platform"/>
            <consortium name="The Broad Institute Genome Sequencing Center for Infectious Disease"/>
            <person name="Wu L."/>
            <person name="Ma J."/>
        </authorList>
    </citation>
    <scope>NUCLEOTIDE SEQUENCE [LARGE SCALE GENOMIC DNA]</scope>
    <source>
        <strain evidence="2">CCM 8689</strain>
    </source>
</reference>
<dbReference type="RefSeq" id="WP_378962482.1">
    <property type="nucleotide sequence ID" value="NZ_JBHRXC010000016.1"/>
</dbReference>
<sequence>MIISSSNLKGGCGCSSLLMLLAHYLSGGTKTVYLIDLSLQGTLDLLYNRSLLLKEQLPFEFFRSDIAKAPVLIGRLMGEDSIILLDIPKTFGEKSLHVVLEQIDRFIIPFRYELIALHAATGFSLLIKRFACHSKSIFLPNMHAPDEFPEELWENQEMLRSIGQLSAAIPTVPAMMNPRSMGLPPACLFQLAPALELLCNQYLFNP</sequence>